<keyword evidence="1" id="KW-1133">Transmembrane helix</keyword>
<dbReference type="AlphaFoldDB" id="A0A0M3J6I9"/>
<name>A0A0M3J6I9_ANISI</name>
<dbReference type="Gene3D" id="3.40.50.2000">
    <property type="entry name" value="Glycogen Phosphorylase B"/>
    <property type="match status" value="1"/>
</dbReference>
<evidence type="ECO:0000259" key="2">
    <source>
        <dbReference type="Pfam" id="PF08288"/>
    </source>
</evidence>
<sequence>LQGVRKNIMDDGCVERCDPLRICLVSDFFCPNTGGVETHIYFLADCLLKLGHKVIIITHAYGQRKGVRYLSNGLKVYYLPFVVAYNGCSLASITGSLYWFRKIFIRERIQLVHGHSTFSSMAHESMFHGWSMGLSTVFTDHSLFGFADASAILTNNLVLHYSLANVGRVICVSYTRLLLFHTFSSLALFFGTFPLRGRTRPKPRAGGLRCARFSRGGAFR</sequence>
<organism evidence="3">
    <name type="scientific">Anisakis simplex</name>
    <name type="common">Herring worm</name>
    <dbReference type="NCBI Taxonomy" id="6269"/>
    <lineage>
        <taxon>Eukaryota</taxon>
        <taxon>Metazoa</taxon>
        <taxon>Ecdysozoa</taxon>
        <taxon>Nematoda</taxon>
        <taxon>Chromadorea</taxon>
        <taxon>Rhabditida</taxon>
        <taxon>Spirurina</taxon>
        <taxon>Ascaridomorpha</taxon>
        <taxon>Ascaridoidea</taxon>
        <taxon>Anisakidae</taxon>
        <taxon>Anisakis</taxon>
        <taxon>Anisakis simplex complex</taxon>
    </lineage>
</organism>
<dbReference type="PANTHER" id="PTHR45871:SF1">
    <property type="entry name" value="PHOSPHATIDYLINOSITOL N-ACETYLGLUCOSAMINYLTRANSFERASE SUBUNIT A"/>
    <property type="match status" value="1"/>
</dbReference>
<reference evidence="3" key="1">
    <citation type="submission" date="2017-02" db="UniProtKB">
        <authorList>
            <consortium name="WormBaseParasite"/>
        </authorList>
    </citation>
    <scope>IDENTIFICATION</scope>
</reference>
<dbReference type="WBParaSite" id="ASIM_0000317601-mRNA-1">
    <property type="protein sequence ID" value="ASIM_0000317601-mRNA-1"/>
    <property type="gene ID" value="ASIM_0000317601"/>
</dbReference>
<proteinExistence type="predicted"/>
<feature type="domain" description="PIGA GPI anchor biosynthesis" evidence="2">
    <location>
        <begin position="59"/>
        <end position="148"/>
    </location>
</feature>
<dbReference type="GO" id="GO:0000506">
    <property type="term" value="C:glycosylphosphatidylinositol-N-acetylglucosaminyltransferase (GPI-GnT) complex"/>
    <property type="evidence" value="ECO:0007669"/>
    <property type="project" value="TreeGrafter"/>
</dbReference>
<dbReference type="SUPFAM" id="SSF53756">
    <property type="entry name" value="UDP-Glycosyltransferase/glycogen phosphorylase"/>
    <property type="match status" value="1"/>
</dbReference>
<feature type="transmembrane region" description="Helical" evidence="1">
    <location>
        <begin position="177"/>
        <end position="195"/>
    </location>
</feature>
<dbReference type="GO" id="GO:0017176">
    <property type="term" value="F:phosphatidylinositol N-acetylglucosaminyltransferase activity"/>
    <property type="evidence" value="ECO:0007669"/>
    <property type="project" value="TreeGrafter"/>
</dbReference>
<keyword evidence="1" id="KW-0812">Transmembrane</keyword>
<keyword evidence="1" id="KW-0472">Membrane</keyword>
<dbReference type="Pfam" id="PF08288">
    <property type="entry name" value="PIGA"/>
    <property type="match status" value="1"/>
</dbReference>
<dbReference type="InterPro" id="IPR013234">
    <property type="entry name" value="PIGA_GPI_anchor_biosynthesis"/>
</dbReference>
<evidence type="ECO:0000256" key="1">
    <source>
        <dbReference type="SAM" id="Phobius"/>
    </source>
</evidence>
<dbReference type="PANTHER" id="PTHR45871">
    <property type="entry name" value="N-ACETYLGLUCOSAMINYL-PHOSPHATIDYLINOSITOL BIOSYNTHETIC PROTEIN"/>
    <property type="match status" value="1"/>
</dbReference>
<accession>A0A0M3J6I9</accession>
<dbReference type="GO" id="GO:0006506">
    <property type="term" value="P:GPI anchor biosynthetic process"/>
    <property type="evidence" value="ECO:0007669"/>
    <property type="project" value="InterPro"/>
</dbReference>
<evidence type="ECO:0000313" key="3">
    <source>
        <dbReference type="WBParaSite" id="ASIM_0000317601-mRNA-1"/>
    </source>
</evidence>
<protein>
    <submittedName>
        <fullName evidence="3">PIGA domain-containing protein</fullName>
    </submittedName>
</protein>
<feature type="transmembrane region" description="Helical" evidence="1">
    <location>
        <begin position="77"/>
        <end position="100"/>
    </location>
</feature>